<dbReference type="EMBL" id="MFNE01000043">
    <property type="protein sequence ID" value="OGG94023.1"/>
    <property type="molecule type" value="Genomic_DNA"/>
</dbReference>
<name>A0A1F6G7D4_9PROT</name>
<dbReference type="Proteomes" id="UP000178449">
    <property type="component" value="Unassembled WGS sequence"/>
</dbReference>
<comment type="caution">
    <text evidence="2">The sequence shown here is derived from an EMBL/GenBank/DDBJ whole genome shotgun (WGS) entry which is preliminary data.</text>
</comment>
<gene>
    <name evidence="2" type="ORF">A2527_09215</name>
</gene>
<keyword evidence="1" id="KW-0732">Signal</keyword>
<evidence type="ECO:0000313" key="2">
    <source>
        <dbReference type="EMBL" id="OGG94023.1"/>
    </source>
</evidence>
<dbReference type="AlphaFoldDB" id="A0A1F6G7D4"/>
<accession>A0A1F6G7D4</accession>
<proteinExistence type="predicted"/>
<dbReference type="InterPro" id="IPR036280">
    <property type="entry name" value="Multihaem_cyt_sf"/>
</dbReference>
<protein>
    <submittedName>
        <fullName evidence="2">Uncharacterized protein</fullName>
    </submittedName>
</protein>
<feature type="signal peptide" evidence="1">
    <location>
        <begin position="1"/>
        <end position="23"/>
    </location>
</feature>
<feature type="chain" id="PRO_5009524543" evidence="1">
    <location>
        <begin position="24"/>
        <end position="82"/>
    </location>
</feature>
<evidence type="ECO:0000256" key="1">
    <source>
        <dbReference type="SAM" id="SignalP"/>
    </source>
</evidence>
<sequence>MNITKTPKILLILLVLFFSLALAGCKEIENEAPSDHTVSKGGKNHAPGLYDPRANCTGCHGSNLEGSGEAPSCTSCHGNKWD</sequence>
<evidence type="ECO:0000313" key="3">
    <source>
        <dbReference type="Proteomes" id="UP000178449"/>
    </source>
</evidence>
<reference evidence="2 3" key="1">
    <citation type="journal article" date="2016" name="Nat. Commun.">
        <title>Thousands of microbial genomes shed light on interconnected biogeochemical processes in an aquifer system.</title>
        <authorList>
            <person name="Anantharaman K."/>
            <person name="Brown C.T."/>
            <person name="Hug L.A."/>
            <person name="Sharon I."/>
            <person name="Castelle C.J."/>
            <person name="Probst A.J."/>
            <person name="Thomas B.C."/>
            <person name="Singh A."/>
            <person name="Wilkins M.J."/>
            <person name="Karaoz U."/>
            <person name="Brodie E.L."/>
            <person name="Williams K.H."/>
            <person name="Hubbard S.S."/>
            <person name="Banfield J.F."/>
        </authorList>
    </citation>
    <scope>NUCLEOTIDE SEQUENCE [LARGE SCALE GENOMIC DNA]</scope>
</reference>
<dbReference type="PROSITE" id="PS51257">
    <property type="entry name" value="PROKAR_LIPOPROTEIN"/>
    <property type="match status" value="1"/>
</dbReference>
<organism evidence="2 3">
    <name type="scientific">Candidatus Lambdaproteobacteria bacterium RIFOXYD2_FULL_50_16</name>
    <dbReference type="NCBI Taxonomy" id="1817772"/>
    <lineage>
        <taxon>Bacteria</taxon>
        <taxon>Pseudomonadati</taxon>
        <taxon>Pseudomonadota</taxon>
        <taxon>Candidatus Lambdaproteobacteria</taxon>
    </lineage>
</organism>
<dbReference type="SUPFAM" id="SSF48695">
    <property type="entry name" value="Multiheme cytochromes"/>
    <property type="match status" value="1"/>
</dbReference>